<gene>
    <name evidence="1" type="ORF">AVDCRST_MAG80-1278</name>
</gene>
<feature type="non-terminal residue" evidence="1">
    <location>
        <position position="1"/>
    </location>
</feature>
<dbReference type="EMBL" id="CADCVC010000109">
    <property type="protein sequence ID" value="CAA9440518.1"/>
    <property type="molecule type" value="Genomic_DNA"/>
</dbReference>
<name>A0A6J4QH38_9ACTN</name>
<protein>
    <submittedName>
        <fullName evidence="1">Uncharacterized protein</fullName>
    </submittedName>
</protein>
<evidence type="ECO:0000313" key="1">
    <source>
        <dbReference type="EMBL" id="CAA9440518.1"/>
    </source>
</evidence>
<sequence>ANPLSAVGYQPHVLLGTEAHRPRRLYKPLLEDATVTLPTARL</sequence>
<organism evidence="1">
    <name type="scientific">uncultured Rubrobacteraceae bacterium</name>
    <dbReference type="NCBI Taxonomy" id="349277"/>
    <lineage>
        <taxon>Bacteria</taxon>
        <taxon>Bacillati</taxon>
        <taxon>Actinomycetota</taxon>
        <taxon>Rubrobacteria</taxon>
        <taxon>Rubrobacterales</taxon>
        <taxon>Rubrobacteraceae</taxon>
        <taxon>environmental samples</taxon>
    </lineage>
</organism>
<dbReference type="AlphaFoldDB" id="A0A6J4QH38"/>
<feature type="non-terminal residue" evidence="1">
    <location>
        <position position="42"/>
    </location>
</feature>
<proteinExistence type="predicted"/>
<reference evidence="1" key="1">
    <citation type="submission" date="2020-02" db="EMBL/GenBank/DDBJ databases">
        <authorList>
            <person name="Meier V. D."/>
        </authorList>
    </citation>
    <scope>NUCLEOTIDE SEQUENCE</scope>
    <source>
        <strain evidence="1">AVDCRST_MAG80</strain>
    </source>
</reference>
<accession>A0A6J4QH38</accession>